<name>A0AAX6GAV7_IRIPA</name>
<dbReference type="SMART" id="SM00320">
    <property type="entry name" value="WD40"/>
    <property type="match status" value="5"/>
</dbReference>
<comment type="subcellular location">
    <subcellularLocation>
        <location evidence="1">Nucleus envelope</location>
    </subcellularLocation>
</comment>
<dbReference type="InterPro" id="IPR037363">
    <property type="entry name" value="Sec13/Seh1_fam"/>
</dbReference>
<keyword evidence="10" id="KW-1185">Reference proteome</keyword>
<evidence type="ECO:0000256" key="4">
    <source>
        <dbReference type="ARBA" id="ARBA00022574"/>
    </source>
</evidence>
<sequence>MEKELATLENGARCCGWNYCGRRMAVGHADGTVSVLDSLEPSSPSFSRSSKWKACNDSVVDVVWVPPEFGDAVACICADGTLSLWEEVEEDNQPLTWKHCKVFESSNSRVLDLQFGVFATSLKLVVAYSDGHVKIYELLDPLELSKWQLQAEFQNVIDSVSRYGKPACVSASIAWNPRRGESQQSSFVLGYNSDLPQVNSPKIWEFEESHQRWLPVAELASPGDRDDRVHTVAWAPNIGRPYEIIAVATSKGIAIWHLGLNPESDGRLPTDKIAVLSGHDGEVCQLEWDMGGMTLASTGGDGMVKLWQSDLNGVWHEQSSLDCNGGQQ</sequence>
<evidence type="ECO:0000256" key="7">
    <source>
        <dbReference type="ARBA" id="ARBA00023242"/>
    </source>
</evidence>
<dbReference type="EMBL" id="JANAVB010021595">
    <property type="protein sequence ID" value="KAJ6825830.1"/>
    <property type="molecule type" value="Genomic_DNA"/>
</dbReference>
<accession>A0AAX6GAV7</accession>
<dbReference type="PANTHER" id="PTHR11024">
    <property type="entry name" value="NUCLEAR PORE COMPLEX PROTEIN SEC13 / SEH1 FAMILY MEMBER"/>
    <property type="match status" value="1"/>
</dbReference>
<keyword evidence="3" id="KW-0813">Transport</keyword>
<proteinExistence type="inferred from homology"/>
<dbReference type="AlphaFoldDB" id="A0AAX6GAV7"/>
<reference evidence="9" key="1">
    <citation type="journal article" date="2023" name="GigaByte">
        <title>Genome assembly of the bearded iris, Iris pallida Lam.</title>
        <authorList>
            <person name="Bruccoleri R.E."/>
            <person name="Oakeley E.J."/>
            <person name="Faust A.M.E."/>
            <person name="Altorfer M."/>
            <person name="Dessus-Babus S."/>
            <person name="Burckhardt D."/>
            <person name="Oertli M."/>
            <person name="Naumann U."/>
            <person name="Petersen F."/>
            <person name="Wong J."/>
        </authorList>
    </citation>
    <scope>NUCLEOTIDE SEQUENCE</scope>
    <source>
        <strain evidence="9">GSM-AAB239-AS_SAM_17_03QT</strain>
    </source>
</reference>
<keyword evidence="4 8" id="KW-0853">WD repeat</keyword>
<evidence type="ECO:0000256" key="1">
    <source>
        <dbReference type="ARBA" id="ARBA00004259"/>
    </source>
</evidence>
<dbReference type="PANTHER" id="PTHR11024:SF3">
    <property type="entry name" value="NUCLEOPORIN SEH1"/>
    <property type="match status" value="1"/>
</dbReference>
<dbReference type="PROSITE" id="PS50082">
    <property type="entry name" value="WD_REPEATS_2"/>
    <property type="match status" value="1"/>
</dbReference>
<dbReference type="GO" id="GO:0031080">
    <property type="term" value="C:nuclear pore outer ring"/>
    <property type="evidence" value="ECO:0007669"/>
    <property type="project" value="TreeGrafter"/>
</dbReference>
<dbReference type="GO" id="GO:1904263">
    <property type="term" value="P:positive regulation of TORC1 signaling"/>
    <property type="evidence" value="ECO:0007669"/>
    <property type="project" value="TreeGrafter"/>
</dbReference>
<evidence type="ECO:0000256" key="5">
    <source>
        <dbReference type="ARBA" id="ARBA00022737"/>
    </source>
</evidence>
<dbReference type="GO" id="GO:0005198">
    <property type="term" value="F:structural molecule activity"/>
    <property type="evidence" value="ECO:0007669"/>
    <property type="project" value="InterPro"/>
</dbReference>
<evidence type="ECO:0000313" key="9">
    <source>
        <dbReference type="EMBL" id="KAJ6825830.1"/>
    </source>
</evidence>
<evidence type="ECO:0000256" key="8">
    <source>
        <dbReference type="PROSITE-ProRule" id="PRU00221"/>
    </source>
</evidence>
<protein>
    <submittedName>
        <fullName evidence="9">Protein SEH1 isoform X1</fullName>
    </submittedName>
</protein>
<dbReference type="PROSITE" id="PS50294">
    <property type="entry name" value="WD_REPEATS_REGION"/>
    <property type="match status" value="1"/>
</dbReference>
<feature type="repeat" description="WD" evidence="8">
    <location>
        <begin position="276"/>
        <end position="308"/>
    </location>
</feature>
<dbReference type="SUPFAM" id="SSF50978">
    <property type="entry name" value="WD40 repeat-like"/>
    <property type="match status" value="1"/>
</dbReference>
<evidence type="ECO:0000256" key="2">
    <source>
        <dbReference type="ARBA" id="ARBA00010102"/>
    </source>
</evidence>
<dbReference type="InterPro" id="IPR036322">
    <property type="entry name" value="WD40_repeat_dom_sf"/>
</dbReference>
<dbReference type="GO" id="GO:0015031">
    <property type="term" value="P:protein transport"/>
    <property type="evidence" value="ECO:0007669"/>
    <property type="project" value="UniProtKB-KW"/>
</dbReference>
<evidence type="ECO:0000256" key="3">
    <source>
        <dbReference type="ARBA" id="ARBA00022448"/>
    </source>
</evidence>
<keyword evidence="5" id="KW-0677">Repeat</keyword>
<dbReference type="GO" id="GO:0034198">
    <property type="term" value="P:cellular response to amino acid starvation"/>
    <property type="evidence" value="ECO:0007669"/>
    <property type="project" value="TreeGrafter"/>
</dbReference>
<dbReference type="FunFam" id="2.130.10.10:FF:000493">
    <property type="entry name" value="Nucleoporin SEH1"/>
    <property type="match status" value="1"/>
</dbReference>
<evidence type="ECO:0000313" key="10">
    <source>
        <dbReference type="Proteomes" id="UP001140949"/>
    </source>
</evidence>
<evidence type="ECO:0000256" key="6">
    <source>
        <dbReference type="ARBA" id="ARBA00022927"/>
    </source>
</evidence>
<keyword evidence="6" id="KW-0653">Protein transport</keyword>
<dbReference type="InterPro" id="IPR001680">
    <property type="entry name" value="WD40_rpt"/>
</dbReference>
<dbReference type="Proteomes" id="UP001140949">
    <property type="component" value="Unassembled WGS sequence"/>
</dbReference>
<dbReference type="Pfam" id="PF00400">
    <property type="entry name" value="WD40"/>
    <property type="match status" value="1"/>
</dbReference>
<comment type="caution">
    <text evidence="9">The sequence shown here is derived from an EMBL/GenBank/DDBJ whole genome shotgun (WGS) entry which is preliminary data.</text>
</comment>
<keyword evidence="7" id="KW-0539">Nucleus</keyword>
<dbReference type="GO" id="GO:0035859">
    <property type="term" value="C:Seh1-associated complex"/>
    <property type="evidence" value="ECO:0007669"/>
    <property type="project" value="TreeGrafter"/>
</dbReference>
<organism evidence="9 10">
    <name type="scientific">Iris pallida</name>
    <name type="common">Sweet iris</name>
    <dbReference type="NCBI Taxonomy" id="29817"/>
    <lineage>
        <taxon>Eukaryota</taxon>
        <taxon>Viridiplantae</taxon>
        <taxon>Streptophyta</taxon>
        <taxon>Embryophyta</taxon>
        <taxon>Tracheophyta</taxon>
        <taxon>Spermatophyta</taxon>
        <taxon>Magnoliopsida</taxon>
        <taxon>Liliopsida</taxon>
        <taxon>Asparagales</taxon>
        <taxon>Iridaceae</taxon>
        <taxon>Iridoideae</taxon>
        <taxon>Irideae</taxon>
        <taxon>Iris</taxon>
    </lineage>
</organism>
<comment type="similarity">
    <text evidence="2">Belongs to the WD repeat SEC13 family.</text>
</comment>
<gene>
    <name evidence="9" type="ORF">M6B38_376980</name>
</gene>
<dbReference type="Gene3D" id="2.130.10.10">
    <property type="entry name" value="YVTN repeat-like/Quinoprotein amine dehydrogenase"/>
    <property type="match status" value="1"/>
</dbReference>
<reference evidence="9" key="2">
    <citation type="submission" date="2023-04" db="EMBL/GenBank/DDBJ databases">
        <authorList>
            <person name="Bruccoleri R.E."/>
            <person name="Oakeley E.J."/>
            <person name="Faust A.-M."/>
            <person name="Dessus-Babus S."/>
            <person name="Altorfer M."/>
            <person name="Burckhardt D."/>
            <person name="Oertli M."/>
            <person name="Naumann U."/>
            <person name="Petersen F."/>
            <person name="Wong J."/>
        </authorList>
    </citation>
    <scope>NUCLEOTIDE SEQUENCE</scope>
    <source>
        <strain evidence="9">GSM-AAB239-AS_SAM_17_03QT</strain>
        <tissue evidence="9">Leaf</tissue>
    </source>
</reference>
<dbReference type="InterPro" id="IPR015943">
    <property type="entry name" value="WD40/YVTN_repeat-like_dom_sf"/>
</dbReference>